<protein>
    <recommendedName>
        <fullName evidence="4">K-box domain-containing protein</fullName>
    </recommendedName>
</protein>
<proteinExistence type="predicted"/>
<dbReference type="EMBL" id="JAKOGI010000570">
    <property type="protein sequence ID" value="KAJ8432969.1"/>
    <property type="molecule type" value="Genomic_DNA"/>
</dbReference>
<dbReference type="AlphaFoldDB" id="A0A9Q1JXX1"/>
<organism evidence="2 3">
    <name type="scientific">Carnegiea gigantea</name>
    <dbReference type="NCBI Taxonomy" id="171969"/>
    <lineage>
        <taxon>Eukaryota</taxon>
        <taxon>Viridiplantae</taxon>
        <taxon>Streptophyta</taxon>
        <taxon>Embryophyta</taxon>
        <taxon>Tracheophyta</taxon>
        <taxon>Spermatophyta</taxon>
        <taxon>Magnoliopsida</taxon>
        <taxon>eudicotyledons</taxon>
        <taxon>Gunneridae</taxon>
        <taxon>Pentapetalae</taxon>
        <taxon>Caryophyllales</taxon>
        <taxon>Cactineae</taxon>
        <taxon>Cactaceae</taxon>
        <taxon>Cactoideae</taxon>
        <taxon>Echinocereeae</taxon>
        <taxon>Carnegiea</taxon>
    </lineage>
</organism>
<accession>A0A9Q1JXX1</accession>
<dbReference type="OrthoDB" id="1898716at2759"/>
<sequence length="249" mass="28437">MLNKHDLETSVHPSGESASAAMLADKVFCFSASNLGLKWIIDSGFALGEETVVGHWKIMMSQVIQRHMLHADNLDKLDQSSLELENTTCAVLSEELDKKTRDLSHLRGEELEEMNLDELTRLERQIDRGRNRLRRAKGSPSPGRNASERDCFLEREGRHATPFRVQVQLTKENAKLKKQILRFVFGIENEAFTWGVQLQMNDASKEQDSLLEFVQTYQSGNRNFLSSAKSSWPMRAEDHLMSDNFLRLG</sequence>
<comment type="caution">
    <text evidence="2">The sequence shown here is derived from an EMBL/GenBank/DDBJ whole genome shotgun (WGS) entry which is preliminary data.</text>
</comment>
<gene>
    <name evidence="2" type="ORF">Cgig2_032801</name>
</gene>
<name>A0A9Q1JXX1_9CARY</name>
<evidence type="ECO:0008006" key="4">
    <source>
        <dbReference type="Google" id="ProtNLM"/>
    </source>
</evidence>
<evidence type="ECO:0000256" key="1">
    <source>
        <dbReference type="SAM" id="MobiDB-lite"/>
    </source>
</evidence>
<feature type="region of interest" description="Disordered" evidence="1">
    <location>
        <begin position="130"/>
        <end position="149"/>
    </location>
</feature>
<reference evidence="2" key="1">
    <citation type="submission" date="2022-04" db="EMBL/GenBank/DDBJ databases">
        <title>Carnegiea gigantea Genome sequencing and assembly v2.</title>
        <authorList>
            <person name="Copetti D."/>
            <person name="Sanderson M.J."/>
            <person name="Burquez A."/>
            <person name="Wojciechowski M.F."/>
        </authorList>
    </citation>
    <scope>NUCLEOTIDE SEQUENCE</scope>
    <source>
        <strain evidence="2">SGP5-SGP5p</strain>
        <tissue evidence="2">Aerial part</tissue>
    </source>
</reference>
<evidence type="ECO:0000313" key="2">
    <source>
        <dbReference type="EMBL" id="KAJ8432969.1"/>
    </source>
</evidence>
<keyword evidence="3" id="KW-1185">Reference proteome</keyword>
<evidence type="ECO:0000313" key="3">
    <source>
        <dbReference type="Proteomes" id="UP001153076"/>
    </source>
</evidence>
<dbReference type="Proteomes" id="UP001153076">
    <property type="component" value="Unassembled WGS sequence"/>
</dbReference>